<keyword evidence="3" id="KW-1185">Reference proteome</keyword>
<accession>A0ABD1I7T5</accession>
<name>A0ABD1I7T5_SALDI</name>
<evidence type="ECO:0000313" key="2">
    <source>
        <dbReference type="EMBL" id="KAL1564437.1"/>
    </source>
</evidence>
<protein>
    <submittedName>
        <fullName evidence="2">Uncharacterized protein</fullName>
    </submittedName>
</protein>
<dbReference type="Proteomes" id="UP001567538">
    <property type="component" value="Unassembled WGS sequence"/>
</dbReference>
<evidence type="ECO:0000313" key="3">
    <source>
        <dbReference type="Proteomes" id="UP001567538"/>
    </source>
</evidence>
<reference evidence="2 3" key="1">
    <citation type="submission" date="2024-06" db="EMBL/GenBank/DDBJ databases">
        <title>A chromosome level genome sequence of Diviner's sage (Salvia divinorum).</title>
        <authorList>
            <person name="Ford S.A."/>
            <person name="Ro D.-K."/>
            <person name="Ness R.W."/>
            <person name="Phillips M.A."/>
        </authorList>
    </citation>
    <scope>NUCLEOTIDE SEQUENCE [LARGE SCALE GENOMIC DNA]</scope>
    <source>
        <strain evidence="2">SAF-2024a</strain>
        <tissue evidence="2">Leaf</tissue>
    </source>
</reference>
<evidence type="ECO:0000256" key="1">
    <source>
        <dbReference type="SAM" id="MobiDB-lite"/>
    </source>
</evidence>
<dbReference type="EMBL" id="JBEAFC010000003">
    <property type="protein sequence ID" value="KAL1564437.1"/>
    <property type="molecule type" value="Genomic_DNA"/>
</dbReference>
<feature type="compositionally biased region" description="Acidic residues" evidence="1">
    <location>
        <begin position="47"/>
        <end position="67"/>
    </location>
</feature>
<gene>
    <name evidence="2" type="ORF">AAHA92_06783</name>
</gene>
<proteinExistence type="predicted"/>
<dbReference type="AlphaFoldDB" id="A0ABD1I7T5"/>
<sequence>MKEAEEDTTFQEDEVEVHENFDDVQFTDPPRRDPSGAVVSILREVEEKEEEEEEEEEEKEEEDDNNDDGGNSNGSMGLEEELKSRFVTADSVQSLFRHYRICGSSDKQDYCKCAGIAT</sequence>
<comment type="caution">
    <text evidence="2">The sequence shown here is derived from an EMBL/GenBank/DDBJ whole genome shotgun (WGS) entry which is preliminary data.</text>
</comment>
<feature type="compositionally biased region" description="Acidic residues" evidence="1">
    <location>
        <begin position="1"/>
        <end position="16"/>
    </location>
</feature>
<feature type="region of interest" description="Disordered" evidence="1">
    <location>
        <begin position="1"/>
        <end position="82"/>
    </location>
</feature>
<feature type="compositionally biased region" description="Low complexity" evidence="1">
    <location>
        <begin position="68"/>
        <end position="77"/>
    </location>
</feature>
<organism evidence="2 3">
    <name type="scientific">Salvia divinorum</name>
    <name type="common">Maria pastora</name>
    <name type="synonym">Diviner's sage</name>
    <dbReference type="NCBI Taxonomy" id="28513"/>
    <lineage>
        <taxon>Eukaryota</taxon>
        <taxon>Viridiplantae</taxon>
        <taxon>Streptophyta</taxon>
        <taxon>Embryophyta</taxon>
        <taxon>Tracheophyta</taxon>
        <taxon>Spermatophyta</taxon>
        <taxon>Magnoliopsida</taxon>
        <taxon>eudicotyledons</taxon>
        <taxon>Gunneridae</taxon>
        <taxon>Pentapetalae</taxon>
        <taxon>asterids</taxon>
        <taxon>lamiids</taxon>
        <taxon>Lamiales</taxon>
        <taxon>Lamiaceae</taxon>
        <taxon>Nepetoideae</taxon>
        <taxon>Mentheae</taxon>
        <taxon>Salviinae</taxon>
        <taxon>Salvia</taxon>
        <taxon>Salvia subgen. Calosphace</taxon>
    </lineage>
</organism>